<dbReference type="GO" id="GO:0005737">
    <property type="term" value="C:cytoplasm"/>
    <property type="evidence" value="ECO:0007669"/>
    <property type="project" value="TreeGrafter"/>
</dbReference>
<gene>
    <name evidence="5" type="ORF">SAMN04487946_11518</name>
</gene>
<feature type="domain" description="2-oxoacid dehydrogenase acyltransferase catalytic" evidence="4">
    <location>
        <begin position="15"/>
        <end position="237"/>
    </location>
</feature>
<evidence type="ECO:0000256" key="3">
    <source>
        <dbReference type="ARBA" id="ARBA00023315"/>
    </source>
</evidence>
<comment type="cofactor">
    <cofactor evidence="1">
        <name>(R)-lipoate</name>
        <dbReference type="ChEBI" id="CHEBI:83088"/>
    </cofactor>
</comment>
<dbReference type="SUPFAM" id="SSF52777">
    <property type="entry name" value="CoA-dependent acyltransferases"/>
    <property type="match status" value="1"/>
</dbReference>
<protein>
    <submittedName>
        <fullName evidence="5">Pyruvate dehydrogenase E2 component (Dihydrolipoamide acetyltransferase)</fullName>
    </submittedName>
</protein>
<dbReference type="Gene3D" id="3.30.559.10">
    <property type="entry name" value="Chloramphenicol acetyltransferase-like domain"/>
    <property type="match status" value="1"/>
</dbReference>
<keyword evidence="2 5" id="KW-0808">Transferase</keyword>
<dbReference type="EMBL" id="FNPB01000015">
    <property type="protein sequence ID" value="SDY42532.1"/>
    <property type="molecule type" value="Genomic_DNA"/>
</dbReference>
<dbReference type="STRING" id="660517.SAMN04487946_11518"/>
<dbReference type="RefSeq" id="WP_089769208.1">
    <property type="nucleotide sequence ID" value="NZ_FNPB01000015.1"/>
</dbReference>
<dbReference type="OrthoDB" id="56234at2157"/>
<dbReference type="PANTHER" id="PTHR43178">
    <property type="entry name" value="DIHYDROLIPOAMIDE ACETYLTRANSFERASE COMPONENT OF PYRUVATE DEHYDROGENASE COMPLEX"/>
    <property type="match status" value="1"/>
</dbReference>
<dbReference type="InterPro" id="IPR050743">
    <property type="entry name" value="2-oxoacid_DH_E2_comp"/>
</dbReference>
<accession>A0A1H3JRH1</accession>
<name>A0A1H3JRH1_9EURY</name>
<evidence type="ECO:0000256" key="2">
    <source>
        <dbReference type="ARBA" id="ARBA00022679"/>
    </source>
</evidence>
<proteinExistence type="predicted"/>
<evidence type="ECO:0000313" key="6">
    <source>
        <dbReference type="Proteomes" id="UP000199170"/>
    </source>
</evidence>
<keyword evidence="3" id="KW-0012">Acyltransferase</keyword>
<dbReference type="InterPro" id="IPR001078">
    <property type="entry name" value="2-oxoacid_DH_actylTfrase"/>
</dbReference>
<reference evidence="6" key="1">
    <citation type="submission" date="2016-10" db="EMBL/GenBank/DDBJ databases">
        <authorList>
            <person name="Varghese N."/>
            <person name="Submissions S."/>
        </authorList>
    </citation>
    <scope>NUCLEOTIDE SEQUENCE [LARGE SCALE GENOMIC DNA]</scope>
    <source>
        <strain evidence="6">CGMCC 1.10118</strain>
    </source>
</reference>
<dbReference type="Pfam" id="PF00198">
    <property type="entry name" value="2-oxoacid_dh"/>
    <property type="match status" value="1"/>
</dbReference>
<dbReference type="PANTHER" id="PTHR43178:SF5">
    <property type="entry name" value="LIPOAMIDE ACYLTRANSFERASE COMPONENT OF BRANCHED-CHAIN ALPHA-KETO ACID DEHYDROGENASE COMPLEX, MITOCHONDRIAL"/>
    <property type="match status" value="1"/>
</dbReference>
<keyword evidence="6" id="KW-1185">Reference proteome</keyword>
<dbReference type="GO" id="GO:0016407">
    <property type="term" value="F:acetyltransferase activity"/>
    <property type="evidence" value="ECO:0007669"/>
    <property type="project" value="TreeGrafter"/>
</dbReference>
<dbReference type="GO" id="GO:0031405">
    <property type="term" value="F:lipoic acid binding"/>
    <property type="evidence" value="ECO:0007669"/>
    <property type="project" value="TreeGrafter"/>
</dbReference>
<evidence type="ECO:0000313" key="5">
    <source>
        <dbReference type="EMBL" id="SDY42532.1"/>
    </source>
</evidence>
<keyword evidence="5" id="KW-0670">Pyruvate</keyword>
<evidence type="ECO:0000256" key="1">
    <source>
        <dbReference type="ARBA" id="ARBA00001938"/>
    </source>
</evidence>
<sequence>MTSDEAAERTVADERSLSPMRRTIASRLQESYQEAVHVTVSRAVSAESMLAAAATELEADGEPIEPSVVDVLVCALSETLSEHPAFNATFEDGTHRVYEEHNVGVAVDIDDGLVTPVLEDVGSKSLATITAERRRLTARVQAGEYSMSTFQGGTFTVSNLGPLGVDSFTPVINPPEVAILGVNRIREAVVPNENSEHGVGTEKRLTLDLSFDHRVVDGADAARFLGTLTERLTDAERYVE</sequence>
<organism evidence="5 6">
    <name type="scientific">Halobellus clavatus</name>
    <dbReference type="NCBI Taxonomy" id="660517"/>
    <lineage>
        <taxon>Archaea</taxon>
        <taxon>Methanobacteriati</taxon>
        <taxon>Methanobacteriota</taxon>
        <taxon>Stenosarchaea group</taxon>
        <taxon>Halobacteria</taxon>
        <taxon>Halobacteriales</taxon>
        <taxon>Haloferacaceae</taxon>
        <taxon>Halobellus</taxon>
    </lineage>
</organism>
<dbReference type="Proteomes" id="UP000199170">
    <property type="component" value="Unassembled WGS sequence"/>
</dbReference>
<dbReference type="InterPro" id="IPR023213">
    <property type="entry name" value="CAT-like_dom_sf"/>
</dbReference>
<dbReference type="AlphaFoldDB" id="A0A1H3JRH1"/>
<evidence type="ECO:0000259" key="4">
    <source>
        <dbReference type="Pfam" id="PF00198"/>
    </source>
</evidence>